<sequence length="228" mass="27448">MQPLFIIFGIHIILLNSKALTCQALQMQPKITCNINLIDCFISGGDEEDYYKLEHVDKEIIQKSFTIPYKNMPIQISIFNRLEQDMIQMKLICSLLLNYTYYNKKNKTDYMSYDTLKNYENIHLLESIKIETNILSEESCDEIYQLEDGRIILFCLKLFILNNIQQVQKEILFFFQNRMFRIKFNIIARRNRIKYKARINLQYHLFNVHIGKFFKLINKKSQLFWNPK</sequence>
<proteinExistence type="predicted"/>
<comment type="caution">
    <text evidence="2">The sequence shown here is derived from an EMBL/GenBank/DDBJ whole genome shotgun (WGS) entry which is preliminary data.</text>
</comment>
<evidence type="ECO:0000313" key="3">
    <source>
        <dbReference type="Proteomes" id="UP000683925"/>
    </source>
</evidence>
<organism evidence="2 3">
    <name type="scientific">Paramecium octaurelia</name>
    <dbReference type="NCBI Taxonomy" id="43137"/>
    <lineage>
        <taxon>Eukaryota</taxon>
        <taxon>Sar</taxon>
        <taxon>Alveolata</taxon>
        <taxon>Ciliophora</taxon>
        <taxon>Intramacronucleata</taxon>
        <taxon>Oligohymenophorea</taxon>
        <taxon>Peniculida</taxon>
        <taxon>Parameciidae</taxon>
        <taxon>Paramecium</taxon>
    </lineage>
</organism>
<evidence type="ECO:0000313" key="2">
    <source>
        <dbReference type="EMBL" id="CAD8197713.1"/>
    </source>
</evidence>
<dbReference type="Proteomes" id="UP000683925">
    <property type="component" value="Unassembled WGS sequence"/>
</dbReference>
<feature type="chain" id="PRO_5035910196" description="Transmembrane protein" evidence="1">
    <location>
        <begin position="20"/>
        <end position="228"/>
    </location>
</feature>
<dbReference type="OrthoDB" id="10548638at2759"/>
<evidence type="ECO:0000256" key="1">
    <source>
        <dbReference type="SAM" id="SignalP"/>
    </source>
</evidence>
<keyword evidence="1" id="KW-0732">Signal</keyword>
<evidence type="ECO:0008006" key="4">
    <source>
        <dbReference type="Google" id="ProtNLM"/>
    </source>
</evidence>
<reference evidence="2" key="1">
    <citation type="submission" date="2021-01" db="EMBL/GenBank/DDBJ databases">
        <authorList>
            <consortium name="Genoscope - CEA"/>
            <person name="William W."/>
        </authorList>
    </citation>
    <scope>NUCLEOTIDE SEQUENCE</scope>
</reference>
<protein>
    <recommendedName>
        <fullName evidence="4">Transmembrane protein</fullName>
    </recommendedName>
</protein>
<keyword evidence="3" id="KW-1185">Reference proteome</keyword>
<dbReference type="EMBL" id="CAJJDP010000115">
    <property type="protein sequence ID" value="CAD8197713.1"/>
    <property type="molecule type" value="Genomic_DNA"/>
</dbReference>
<accession>A0A8S1XA42</accession>
<feature type="signal peptide" evidence="1">
    <location>
        <begin position="1"/>
        <end position="19"/>
    </location>
</feature>
<name>A0A8S1XA42_PAROT</name>
<dbReference type="AlphaFoldDB" id="A0A8S1XA42"/>
<gene>
    <name evidence="2" type="ORF">POCTA_138.1.T1150030</name>
</gene>